<name>A0A235EKJ6_9BURK</name>
<comment type="caution">
    <text evidence="2">The sequence shown here is derived from an EMBL/GenBank/DDBJ whole genome shotgun (WGS) entry which is preliminary data.</text>
</comment>
<feature type="transmembrane region" description="Helical" evidence="1">
    <location>
        <begin position="68"/>
        <end position="89"/>
    </location>
</feature>
<reference evidence="2 3" key="1">
    <citation type="submission" date="2017-07" db="EMBL/GenBank/DDBJ databases">
        <title>Acidovorax KNDSW TSA 6 genome sequence and assembly.</title>
        <authorList>
            <person name="Mayilraj S."/>
        </authorList>
    </citation>
    <scope>NUCLEOTIDE SEQUENCE [LARGE SCALE GENOMIC DNA]</scope>
    <source>
        <strain evidence="2 3">KNDSW-TSA6</strain>
    </source>
</reference>
<dbReference type="EMBL" id="NOIG01000009">
    <property type="protein sequence ID" value="OYD49541.1"/>
    <property type="molecule type" value="Genomic_DNA"/>
</dbReference>
<organism evidence="2 3">
    <name type="scientific">Acidovorax kalamii</name>
    <dbReference type="NCBI Taxonomy" id="2004485"/>
    <lineage>
        <taxon>Bacteria</taxon>
        <taxon>Pseudomonadati</taxon>
        <taxon>Pseudomonadota</taxon>
        <taxon>Betaproteobacteria</taxon>
        <taxon>Burkholderiales</taxon>
        <taxon>Comamonadaceae</taxon>
        <taxon>Acidovorax</taxon>
    </lineage>
</organism>
<keyword evidence="1" id="KW-0812">Transmembrane</keyword>
<keyword evidence="1" id="KW-1133">Transmembrane helix</keyword>
<sequence>MGPLGFLVLSGFFAYLAFDAHQFNQTSAHKVWAVPPSSGRAVGVDPLSRAEQEGAQSNEITAVGGIPGLHWVFVMLSVGCLGIAAWLWLA</sequence>
<dbReference type="AlphaFoldDB" id="A0A235EKJ6"/>
<keyword evidence="3" id="KW-1185">Reference proteome</keyword>
<dbReference type="OrthoDB" id="8811657at2"/>
<dbReference type="RefSeq" id="WP_094290412.1">
    <property type="nucleotide sequence ID" value="NZ_JAMXHW010000024.1"/>
</dbReference>
<protein>
    <submittedName>
        <fullName evidence="2">Uncharacterized protein</fullName>
    </submittedName>
</protein>
<evidence type="ECO:0000313" key="3">
    <source>
        <dbReference type="Proteomes" id="UP000215441"/>
    </source>
</evidence>
<gene>
    <name evidence="2" type="ORF">CBY09_15165</name>
</gene>
<evidence type="ECO:0000313" key="2">
    <source>
        <dbReference type="EMBL" id="OYD49541.1"/>
    </source>
</evidence>
<keyword evidence="1" id="KW-0472">Membrane</keyword>
<dbReference type="Proteomes" id="UP000215441">
    <property type="component" value="Unassembled WGS sequence"/>
</dbReference>
<accession>A0A235EKJ6</accession>
<proteinExistence type="predicted"/>
<evidence type="ECO:0000256" key="1">
    <source>
        <dbReference type="SAM" id="Phobius"/>
    </source>
</evidence>